<feature type="transmembrane region" description="Helical" evidence="10">
    <location>
        <begin position="183"/>
        <end position="203"/>
    </location>
</feature>
<dbReference type="GO" id="GO:0005886">
    <property type="term" value="C:plasma membrane"/>
    <property type="evidence" value="ECO:0007669"/>
    <property type="project" value="UniProtKB-SubCell"/>
</dbReference>
<keyword evidence="5 10" id="KW-0812">Transmembrane</keyword>
<comment type="similarity">
    <text evidence="2 10">Belongs to the ammonia transporter channel (TC 1.A.11.2) family.</text>
</comment>
<accession>G9XQB9</accession>
<protein>
    <recommendedName>
        <fullName evidence="9 10">Ammonium transporter</fullName>
    </recommendedName>
</protein>
<organism evidence="12 13">
    <name type="scientific">Desulfitobacterium hafniense DP7</name>
    <dbReference type="NCBI Taxonomy" id="537010"/>
    <lineage>
        <taxon>Bacteria</taxon>
        <taxon>Bacillati</taxon>
        <taxon>Bacillota</taxon>
        <taxon>Clostridia</taxon>
        <taxon>Eubacteriales</taxon>
        <taxon>Desulfitobacteriaceae</taxon>
        <taxon>Desulfitobacterium</taxon>
    </lineage>
</organism>
<keyword evidence="6 10" id="KW-1133">Transmembrane helix</keyword>
<feature type="transmembrane region" description="Helical" evidence="10">
    <location>
        <begin position="96"/>
        <end position="117"/>
    </location>
</feature>
<reference evidence="12 13" key="1">
    <citation type="submission" date="2011-08" db="EMBL/GenBank/DDBJ databases">
        <authorList>
            <person name="Weinstock G."/>
            <person name="Sodergren E."/>
            <person name="Clifton S."/>
            <person name="Fulton L."/>
            <person name="Fulton B."/>
            <person name="Courtney L."/>
            <person name="Fronick C."/>
            <person name="Harrison M."/>
            <person name="Strong C."/>
            <person name="Farmer C."/>
            <person name="Delahaunty K."/>
            <person name="Markovic C."/>
            <person name="Hall O."/>
            <person name="Minx P."/>
            <person name="Tomlinson C."/>
            <person name="Mitreva M."/>
            <person name="Hou S."/>
            <person name="Chen J."/>
            <person name="Wollam A."/>
            <person name="Pepin K.H."/>
            <person name="Johnson M."/>
            <person name="Bhonagiri V."/>
            <person name="Zhang X."/>
            <person name="Suruliraj S."/>
            <person name="Warren W."/>
            <person name="Chinwalla A."/>
            <person name="Mardis E.R."/>
            <person name="Wilson R.K."/>
        </authorList>
    </citation>
    <scope>NUCLEOTIDE SEQUENCE [LARGE SCALE GENOMIC DNA]</scope>
    <source>
        <strain evidence="12 13">DP7</strain>
    </source>
</reference>
<evidence type="ECO:0000256" key="9">
    <source>
        <dbReference type="ARBA" id="ARBA00050025"/>
    </source>
</evidence>
<dbReference type="PROSITE" id="PS01219">
    <property type="entry name" value="AMMONIUM_TRANSP"/>
    <property type="match status" value="1"/>
</dbReference>
<evidence type="ECO:0000313" key="13">
    <source>
        <dbReference type="Proteomes" id="UP000004416"/>
    </source>
</evidence>
<dbReference type="GO" id="GO:0008519">
    <property type="term" value="F:ammonium channel activity"/>
    <property type="evidence" value="ECO:0007669"/>
    <property type="project" value="InterPro"/>
</dbReference>
<comment type="caution">
    <text evidence="12">The sequence shown here is derived from an EMBL/GenBank/DDBJ whole genome shotgun (WGS) entry which is preliminary data.</text>
</comment>
<dbReference type="FunFam" id="1.10.3430.10:FF:000007">
    <property type="entry name" value="Ammonium transporter"/>
    <property type="match status" value="1"/>
</dbReference>
<dbReference type="Pfam" id="PF00909">
    <property type="entry name" value="Ammonium_transp"/>
    <property type="match status" value="1"/>
</dbReference>
<keyword evidence="3 10" id="KW-0813">Transport</keyword>
<dbReference type="NCBIfam" id="TIGR00836">
    <property type="entry name" value="amt"/>
    <property type="match status" value="1"/>
</dbReference>
<evidence type="ECO:0000256" key="4">
    <source>
        <dbReference type="ARBA" id="ARBA00022475"/>
    </source>
</evidence>
<dbReference type="EMBL" id="AFZX01000086">
    <property type="protein sequence ID" value="EHL06079.1"/>
    <property type="molecule type" value="Genomic_DNA"/>
</dbReference>
<dbReference type="HOGENOM" id="CLU_000445_33_0_9"/>
<dbReference type="InterPro" id="IPR024041">
    <property type="entry name" value="NH4_transpt_AmtB-like_dom"/>
</dbReference>
<feature type="transmembrane region" description="Helical" evidence="10">
    <location>
        <begin position="283"/>
        <end position="304"/>
    </location>
</feature>
<evidence type="ECO:0000256" key="2">
    <source>
        <dbReference type="ARBA" id="ARBA00005887"/>
    </source>
</evidence>
<dbReference type="InterPro" id="IPR001905">
    <property type="entry name" value="Ammonium_transpt"/>
</dbReference>
<gene>
    <name evidence="12" type="ORF">HMPREF0322_03165</name>
</gene>
<dbReference type="PATRIC" id="fig|537010.4.peg.2960"/>
<feature type="transmembrane region" description="Helical" evidence="10">
    <location>
        <begin position="347"/>
        <end position="368"/>
    </location>
</feature>
<feature type="transmembrane region" description="Helical" evidence="10">
    <location>
        <begin position="250"/>
        <end position="271"/>
    </location>
</feature>
<keyword evidence="7 10" id="KW-0472">Membrane</keyword>
<feature type="transmembrane region" description="Helical" evidence="10">
    <location>
        <begin position="403"/>
        <end position="422"/>
    </location>
</feature>
<dbReference type="InterPro" id="IPR018047">
    <property type="entry name" value="Ammonium_transpt_CS"/>
</dbReference>
<dbReference type="Gene3D" id="1.10.3430.10">
    <property type="entry name" value="Ammonium transporter AmtB like domains"/>
    <property type="match status" value="1"/>
</dbReference>
<dbReference type="PANTHER" id="PTHR43029">
    <property type="entry name" value="AMMONIUM TRANSPORTER MEP2"/>
    <property type="match status" value="1"/>
</dbReference>
<feature type="transmembrane region" description="Helical" evidence="10">
    <location>
        <begin position="442"/>
        <end position="462"/>
    </location>
</feature>
<dbReference type="AlphaFoldDB" id="G9XQB9"/>
<feature type="transmembrane region" description="Helical" evidence="10">
    <location>
        <begin position="65"/>
        <end position="84"/>
    </location>
</feature>
<feature type="domain" description="Ammonium transporter AmtB-like" evidence="11">
    <location>
        <begin position="97"/>
        <end position="492"/>
    </location>
</feature>
<keyword evidence="4" id="KW-1003">Cell membrane</keyword>
<keyword evidence="8 10" id="KW-0924">Ammonia transport</keyword>
<dbReference type="Proteomes" id="UP000004416">
    <property type="component" value="Unassembled WGS sequence"/>
</dbReference>
<feature type="transmembrane region" description="Helical" evidence="10">
    <location>
        <begin position="215"/>
        <end position="238"/>
    </location>
</feature>
<name>G9XQB9_DESHA</name>
<evidence type="ECO:0000256" key="6">
    <source>
        <dbReference type="ARBA" id="ARBA00022989"/>
    </source>
</evidence>
<evidence type="ECO:0000259" key="11">
    <source>
        <dbReference type="Pfam" id="PF00909"/>
    </source>
</evidence>
<evidence type="ECO:0000256" key="5">
    <source>
        <dbReference type="ARBA" id="ARBA00022692"/>
    </source>
</evidence>
<sequence length="522" mass="54864">MCKSKRENPGWSISGGSLFFFSTDVHHYYLNKNHFKERGEWTRRTSTVFENYLSNSKEEYQMKRVWVLLLAIISMLALPVAVLAEDGAVVDTGDTSFIILSAALVFLMTPGLALFYGGMVRKKNVLSTVMHSFILMGVSSVLWVLIGFSLAFGTDHAGIIGSLEWIGLSGVGMEPNGDYSSTIPFLLFMAFQMMFTIITPAIISGSVAERMRFPAFLGFMVLWLLVVYYPLAHSVWGVGGFLREMGALDFAGGTVVHISSGVTGLVAALILGKRKGHGKEPMAPHQLPMTVLGAGLLWFGWFGFNAGSALGANGLAAMALVTTNTSAAAGALAWMATEWMHRGKPTILGAASGAIAGLVAITPGAGFVTPMSSLVIGLVGGAICYFGVSVLKAKLGYDDSLDAFGCHGIGGIWGALATGIFASASVGGTDGLLYGNAAQVGIQAIGVAVTIVLAVVATFIIMKLVGIFTPLRVTAEEEEMGLDISLHGEEAYPDFIGSGYLPTIVSAAKAVSVSTPSGQPGK</sequence>
<evidence type="ECO:0000256" key="3">
    <source>
        <dbReference type="ARBA" id="ARBA00022448"/>
    </source>
</evidence>
<evidence type="ECO:0000313" key="12">
    <source>
        <dbReference type="EMBL" id="EHL06079.1"/>
    </source>
</evidence>
<feature type="transmembrane region" description="Helical" evidence="10">
    <location>
        <begin position="316"/>
        <end position="335"/>
    </location>
</feature>
<dbReference type="SUPFAM" id="SSF111352">
    <property type="entry name" value="Ammonium transporter"/>
    <property type="match status" value="1"/>
</dbReference>
<comment type="subcellular location">
    <subcellularLocation>
        <location evidence="1 10">Cell membrane</location>
        <topology evidence="1 10">Multi-pass membrane protein</topology>
    </subcellularLocation>
</comment>
<dbReference type="PANTHER" id="PTHR43029:SF10">
    <property type="entry name" value="AMMONIUM TRANSPORTER MEP2"/>
    <property type="match status" value="1"/>
</dbReference>
<evidence type="ECO:0000256" key="1">
    <source>
        <dbReference type="ARBA" id="ARBA00004651"/>
    </source>
</evidence>
<feature type="transmembrane region" description="Helical" evidence="10">
    <location>
        <begin position="374"/>
        <end position="391"/>
    </location>
</feature>
<proteinExistence type="inferred from homology"/>
<evidence type="ECO:0000256" key="7">
    <source>
        <dbReference type="ARBA" id="ARBA00023136"/>
    </source>
</evidence>
<evidence type="ECO:0000256" key="10">
    <source>
        <dbReference type="RuleBase" id="RU362002"/>
    </source>
</evidence>
<dbReference type="InterPro" id="IPR029020">
    <property type="entry name" value="Ammonium/urea_transptr"/>
</dbReference>
<evidence type="ECO:0000256" key="8">
    <source>
        <dbReference type="ARBA" id="ARBA00023177"/>
    </source>
</evidence>
<feature type="transmembrane region" description="Helical" evidence="10">
    <location>
        <begin position="129"/>
        <end position="152"/>
    </location>
</feature>